<protein>
    <submittedName>
        <fullName evidence="5">Anti-sigma-K factor rskA</fullName>
    </submittedName>
</protein>
<evidence type="ECO:0000256" key="1">
    <source>
        <dbReference type="ARBA" id="ARBA00023015"/>
    </source>
</evidence>
<dbReference type="AlphaFoldDB" id="A0A2U1FBA1"/>
<evidence type="ECO:0000313" key="5">
    <source>
        <dbReference type="EMBL" id="PVZ09444.1"/>
    </source>
</evidence>
<dbReference type="Proteomes" id="UP000245639">
    <property type="component" value="Unassembled WGS sequence"/>
</dbReference>
<feature type="region of interest" description="Disordered" evidence="3">
    <location>
        <begin position="72"/>
        <end position="104"/>
    </location>
</feature>
<gene>
    <name evidence="5" type="ORF">C8D89_106103</name>
</gene>
<reference evidence="5 6" key="1">
    <citation type="submission" date="2018-04" db="EMBL/GenBank/DDBJ databases">
        <title>Genomic Encyclopedia of Type Strains, Phase IV (KMG-IV): sequencing the most valuable type-strain genomes for metagenomic binning, comparative biology and taxonomic classification.</title>
        <authorList>
            <person name="Goeker M."/>
        </authorList>
    </citation>
    <scope>NUCLEOTIDE SEQUENCE [LARGE SCALE GENOMIC DNA]</scope>
    <source>
        <strain evidence="5 6">DSM 45771</strain>
    </source>
</reference>
<sequence length="276" mass="27493">MSACPRAADAVGGAFSALEPDEDAALRDHLASCATCRRALDEALEVGAALGAAVPQVDPPPPLRRRVLDAVLAEPAPPRPARPAPPRVAGPELDPPPGAAPIDRPRRRWPSLVGGLVVAVVLGLGLVVAGGVLSTQGGAPDTPAAALDEQADRVVADARSRDPSLRSAVLRGERGDAAAVVLDPADAAAPVRLVPLAMPPAPPAHDYVLWATGLPGNVPEAVAVMDPSDGVTRPLGAPTGPPAPGAPAPRGYAVSVEPAGPVPARPSTVVAAGLAA</sequence>
<evidence type="ECO:0000256" key="4">
    <source>
        <dbReference type="SAM" id="Phobius"/>
    </source>
</evidence>
<keyword evidence="6" id="KW-1185">Reference proteome</keyword>
<feature type="compositionally biased region" description="Pro residues" evidence="3">
    <location>
        <begin position="75"/>
        <end position="99"/>
    </location>
</feature>
<dbReference type="InterPro" id="IPR041916">
    <property type="entry name" value="Anti_sigma_zinc_sf"/>
</dbReference>
<feature type="transmembrane region" description="Helical" evidence="4">
    <location>
        <begin position="112"/>
        <end position="133"/>
    </location>
</feature>
<evidence type="ECO:0000256" key="3">
    <source>
        <dbReference type="SAM" id="MobiDB-lite"/>
    </source>
</evidence>
<dbReference type="Gene3D" id="1.10.10.1320">
    <property type="entry name" value="Anti-sigma factor, zinc-finger domain"/>
    <property type="match status" value="1"/>
</dbReference>
<dbReference type="EMBL" id="QEKW01000006">
    <property type="protein sequence ID" value="PVZ09444.1"/>
    <property type="molecule type" value="Genomic_DNA"/>
</dbReference>
<name>A0A2U1FBA1_9PSEU</name>
<keyword evidence="4" id="KW-0472">Membrane</keyword>
<organism evidence="5 6">
    <name type="scientific">Actinomycetospora cinnamomea</name>
    <dbReference type="NCBI Taxonomy" id="663609"/>
    <lineage>
        <taxon>Bacteria</taxon>
        <taxon>Bacillati</taxon>
        <taxon>Actinomycetota</taxon>
        <taxon>Actinomycetes</taxon>
        <taxon>Pseudonocardiales</taxon>
        <taxon>Pseudonocardiaceae</taxon>
        <taxon>Actinomycetospora</taxon>
    </lineage>
</organism>
<proteinExistence type="predicted"/>
<keyword evidence="4" id="KW-0812">Transmembrane</keyword>
<evidence type="ECO:0000313" key="6">
    <source>
        <dbReference type="Proteomes" id="UP000245639"/>
    </source>
</evidence>
<evidence type="ECO:0000256" key="2">
    <source>
        <dbReference type="ARBA" id="ARBA00023163"/>
    </source>
</evidence>
<dbReference type="RefSeq" id="WP_165825688.1">
    <property type="nucleotide sequence ID" value="NZ_QEKW01000006.1"/>
</dbReference>
<feature type="region of interest" description="Disordered" evidence="3">
    <location>
        <begin position="229"/>
        <end position="252"/>
    </location>
</feature>
<accession>A0A2U1FBA1</accession>
<keyword evidence="4" id="KW-1133">Transmembrane helix</keyword>
<comment type="caution">
    <text evidence="5">The sequence shown here is derived from an EMBL/GenBank/DDBJ whole genome shotgun (WGS) entry which is preliminary data.</text>
</comment>
<keyword evidence="1" id="KW-0805">Transcription regulation</keyword>
<keyword evidence="2" id="KW-0804">Transcription</keyword>